<dbReference type="RefSeq" id="WP_152595805.1">
    <property type="nucleotide sequence ID" value="NZ_JDUO01000014.1"/>
</dbReference>
<evidence type="ECO:0000313" key="2">
    <source>
        <dbReference type="Proteomes" id="UP000029082"/>
    </source>
</evidence>
<sequence>MDVQSMVPADGGTGDIRVFTDDQGMLVLGDGASIDAWLSAAGLRAQARDVKKQALLAGSKGFQVLGNSAAQSGRWVKLTEESAAKMAQYGGTGTGVLRGGGKIRHILKFEDLSKASSLANPQMLTGVASVMTQMALEQAIQEITDYLAVIDSKIDDLLQDQKDQSIANLVGVAHMIDETMTIRDNVGMVTETTWSKVAGCAQDLVRAQGYALLKIEGLAKKLTETGDAVDAERLSVQLSNDLDEWTSILGNAVQLQDKLYVLELDRVMAERPETLESHRRGVIVARRMRLHDIETKLLQLNDSVQRSAQTVRGQKVLHPFSVSHTLQVLNDVNERMVHFAISIGIEAEHAKIEMAPKWTEAAGKLIVDGANQVGQGARQLGHGAVQLGQGAARFGEKTTHGIVNGAVQFADDAARLRDTGQSIGKGVKELGDDVATGIAQVSKNISGLLGKH</sequence>
<dbReference type="GeneID" id="93094984"/>
<dbReference type="OrthoDB" id="4391631at2"/>
<comment type="caution">
    <text evidence="1">The sequence shown here is derived from an EMBL/GenBank/DDBJ whole genome shotgun (WGS) entry which is preliminary data.</text>
</comment>
<name>A0A087BZE8_9BIFI</name>
<keyword evidence="2" id="KW-1185">Reference proteome</keyword>
<dbReference type="EMBL" id="JGZE01000017">
    <property type="protein sequence ID" value="KFI76398.1"/>
    <property type="molecule type" value="Genomic_DNA"/>
</dbReference>
<proteinExistence type="predicted"/>
<dbReference type="eggNOG" id="ENOG502Z8FT">
    <property type="taxonomic scope" value="Bacteria"/>
</dbReference>
<reference evidence="1 2" key="1">
    <citation type="submission" date="2014-03" db="EMBL/GenBank/DDBJ databases">
        <title>Genomics of Bifidobacteria.</title>
        <authorList>
            <person name="Ventura M."/>
            <person name="Milani C."/>
            <person name="Lugli G.A."/>
        </authorList>
    </citation>
    <scope>NUCLEOTIDE SEQUENCE [LARGE SCALE GENOMIC DNA]</scope>
    <source>
        <strain evidence="1 2">DSM 21395</strain>
    </source>
</reference>
<protein>
    <submittedName>
        <fullName evidence="1">Uncharacterized protein</fullName>
    </submittedName>
</protein>
<organism evidence="1 2">
    <name type="scientific">Bifidobacterium mongoliense DSM 21395</name>
    <dbReference type="NCBI Taxonomy" id="1437603"/>
    <lineage>
        <taxon>Bacteria</taxon>
        <taxon>Bacillati</taxon>
        <taxon>Actinomycetota</taxon>
        <taxon>Actinomycetes</taxon>
        <taxon>Bifidobacteriales</taxon>
        <taxon>Bifidobacteriaceae</taxon>
        <taxon>Bifidobacterium</taxon>
    </lineage>
</organism>
<dbReference type="Proteomes" id="UP000029082">
    <property type="component" value="Unassembled WGS sequence"/>
</dbReference>
<accession>A0A087BZE8</accession>
<dbReference type="STRING" id="1437603.GCA_000771525_00452"/>
<gene>
    <name evidence="1" type="ORF">BMON_1320</name>
</gene>
<evidence type="ECO:0000313" key="1">
    <source>
        <dbReference type="EMBL" id="KFI76398.1"/>
    </source>
</evidence>
<dbReference type="AlphaFoldDB" id="A0A087BZE8"/>